<feature type="domain" description="Pectinesterase inhibitor" evidence="11">
    <location>
        <begin position="27"/>
        <end position="169"/>
    </location>
</feature>
<keyword evidence="6 10" id="KW-0134">Cell wall</keyword>
<evidence type="ECO:0000313" key="13">
    <source>
        <dbReference type="EnsemblPlants" id="Pp3c8_3840V3.1"/>
    </source>
</evidence>
<dbReference type="InterPro" id="IPR018040">
    <property type="entry name" value="Pectinesterase_Tyr_AS"/>
</dbReference>
<dbReference type="SMART" id="SM00856">
    <property type="entry name" value="PMEI"/>
    <property type="match status" value="1"/>
</dbReference>
<dbReference type="InterPro" id="IPR035513">
    <property type="entry name" value="Invertase/methylesterase_inhib"/>
</dbReference>
<dbReference type="FunFam" id="2.160.20.10:FF:000029">
    <property type="entry name" value="Pectinesterase 4"/>
    <property type="match status" value="1"/>
</dbReference>
<comment type="function">
    <text evidence="10">Acts in the modification of cell walls via demethylesterification of cell wall pectin.</text>
</comment>
<dbReference type="AlphaFoldDB" id="A0A2K1K626"/>
<keyword evidence="10" id="KW-0961">Cell wall biogenesis/degradation</keyword>
<dbReference type="Gramene" id="Pp3c8_3840V3.1">
    <property type="protein sequence ID" value="Pp3c8_3840V3.1"/>
    <property type="gene ID" value="Pp3c8_3840"/>
</dbReference>
<evidence type="ECO:0000256" key="10">
    <source>
        <dbReference type="RuleBase" id="RU000589"/>
    </source>
</evidence>
<comment type="subcellular location">
    <subcellularLocation>
        <location evidence="1 10">Secreted</location>
        <location evidence="1 10">Cell wall</location>
    </subcellularLocation>
</comment>
<dbReference type="NCBIfam" id="TIGR01614">
    <property type="entry name" value="PME_inhib"/>
    <property type="match status" value="1"/>
</dbReference>
<dbReference type="InterPro" id="IPR033131">
    <property type="entry name" value="Pectinesterase_Asp_AS"/>
</dbReference>
<dbReference type="Gene3D" id="2.160.20.10">
    <property type="entry name" value="Single-stranded right-handed beta-helix, Pectin lyase-like"/>
    <property type="match status" value="1"/>
</dbReference>
<organism evidence="12">
    <name type="scientific">Physcomitrium patens</name>
    <name type="common">Spreading-leaved earth moss</name>
    <name type="synonym">Physcomitrella patens</name>
    <dbReference type="NCBI Taxonomy" id="3218"/>
    <lineage>
        <taxon>Eukaryota</taxon>
        <taxon>Viridiplantae</taxon>
        <taxon>Streptophyta</taxon>
        <taxon>Embryophyta</taxon>
        <taxon>Bryophyta</taxon>
        <taxon>Bryophytina</taxon>
        <taxon>Bryopsida</taxon>
        <taxon>Funariidae</taxon>
        <taxon>Funariales</taxon>
        <taxon>Funariaceae</taxon>
        <taxon>Physcomitrium</taxon>
    </lineage>
</organism>
<reference evidence="12 14" key="1">
    <citation type="journal article" date="2008" name="Science">
        <title>The Physcomitrella genome reveals evolutionary insights into the conquest of land by plants.</title>
        <authorList>
            <person name="Rensing S."/>
            <person name="Lang D."/>
            <person name="Zimmer A."/>
            <person name="Terry A."/>
            <person name="Salamov A."/>
            <person name="Shapiro H."/>
            <person name="Nishiyama T."/>
            <person name="Perroud P.-F."/>
            <person name="Lindquist E."/>
            <person name="Kamisugi Y."/>
            <person name="Tanahashi T."/>
            <person name="Sakakibara K."/>
            <person name="Fujita T."/>
            <person name="Oishi K."/>
            <person name="Shin-I T."/>
            <person name="Kuroki Y."/>
            <person name="Toyoda A."/>
            <person name="Suzuki Y."/>
            <person name="Hashimoto A."/>
            <person name="Yamaguchi K."/>
            <person name="Sugano A."/>
            <person name="Kohara Y."/>
            <person name="Fujiyama A."/>
            <person name="Anterola A."/>
            <person name="Aoki S."/>
            <person name="Ashton N."/>
            <person name="Barbazuk W.B."/>
            <person name="Barker E."/>
            <person name="Bennetzen J."/>
            <person name="Bezanilla M."/>
            <person name="Blankenship R."/>
            <person name="Cho S.H."/>
            <person name="Dutcher S."/>
            <person name="Estelle M."/>
            <person name="Fawcett J.A."/>
            <person name="Gundlach H."/>
            <person name="Hanada K."/>
            <person name="Heyl A."/>
            <person name="Hicks K.A."/>
            <person name="Hugh J."/>
            <person name="Lohr M."/>
            <person name="Mayer K."/>
            <person name="Melkozernov A."/>
            <person name="Murata T."/>
            <person name="Nelson D."/>
            <person name="Pils B."/>
            <person name="Prigge M."/>
            <person name="Reiss B."/>
            <person name="Renner T."/>
            <person name="Rombauts S."/>
            <person name="Rushton P."/>
            <person name="Sanderfoot A."/>
            <person name="Schween G."/>
            <person name="Shiu S.-H."/>
            <person name="Stueber K."/>
            <person name="Theodoulou F.L."/>
            <person name="Tu H."/>
            <person name="Van de Peer Y."/>
            <person name="Verrier P.J."/>
            <person name="Waters E."/>
            <person name="Wood A."/>
            <person name="Yang L."/>
            <person name="Cove D."/>
            <person name="Cuming A."/>
            <person name="Hasebe M."/>
            <person name="Lucas S."/>
            <person name="Mishler D.B."/>
            <person name="Reski R."/>
            <person name="Grigoriev I."/>
            <person name="Quatrano R.S."/>
            <person name="Boore J.L."/>
        </authorList>
    </citation>
    <scope>NUCLEOTIDE SEQUENCE [LARGE SCALE GENOMIC DNA]</scope>
    <source>
        <strain evidence="13 14">cv. Gransden 2004</strain>
    </source>
</reference>
<name>A0A2K1K626_PHYPA</name>
<dbReference type="Pfam" id="PF04043">
    <property type="entry name" value="PMEI"/>
    <property type="match status" value="1"/>
</dbReference>
<evidence type="ECO:0000313" key="12">
    <source>
        <dbReference type="EMBL" id="PNR49233.1"/>
    </source>
</evidence>
<keyword evidence="8 10" id="KW-0063">Aspartyl esterase</keyword>
<dbReference type="UniPathway" id="UPA00545">
    <property type="reaction ID" value="UER00823"/>
</dbReference>
<comment type="catalytic activity">
    <reaction evidence="10">
        <text>[(1-&gt;4)-alpha-D-galacturonosyl methyl ester](n) + n H2O = [(1-&gt;4)-alpha-D-galacturonosyl](n) + n methanol + n H(+)</text>
        <dbReference type="Rhea" id="RHEA:22380"/>
        <dbReference type="Rhea" id="RHEA-COMP:14570"/>
        <dbReference type="Rhea" id="RHEA-COMP:14573"/>
        <dbReference type="ChEBI" id="CHEBI:15377"/>
        <dbReference type="ChEBI" id="CHEBI:15378"/>
        <dbReference type="ChEBI" id="CHEBI:17790"/>
        <dbReference type="ChEBI" id="CHEBI:140522"/>
        <dbReference type="ChEBI" id="CHEBI:140523"/>
        <dbReference type="EC" id="3.1.1.11"/>
    </reaction>
</comment>
<evidence type="ECO:0000256" key="6">
    <source>
        <dbReference type="ARBA" id="ARBA00022512"/>
    </source>
</evidence>
<dbReference type="CDD" id="cd15798">
    <property type="entry name" value="PMEI-like_3"/>
    <property type="match status" value="1"/>
</dbReference>
<dbReference type="PROSITE" id="PS00503">
    <property type="entry name" value="PECTINESTERASE_2"/>
    <property type="match status" value="1"/>
</dbReference>
<dbReference type="Gene3D" id="1.20.140.40">
    <property type="entry name" value="Invertase/pectin methylesterase inhibitor family protein"/>
    <property type="match status" value="1"/>
</dbReference>
<evidence type="ECO:0000256" key="4">
    <source>
        <dbReference type="ARBA" id="ARBA00007786"/>
    </source>
</evidence>
<dbReference type="InterPro" id="IPR012334">
    <property type="entry name" value="Pectin_lyas_fold"/>
</dbReference>
<dbReference type="PaxDb" id="3218-PP1S35_267V6.1"/>
<keyword evidence="7 10" id="KW-0378">Hydrolase</keyword>
<evidence type="ECO:0000256" key="1">
    <source>
        <dbReference type="ARBA" id="ARBA00004191"/>
    </source>
</evidence>
<dbReference type="Pfam" id="PF01095">
    <property type="entry name" value="Pectinesterase"/>
    <property type="match status" value="1"/>
</dbReference>
<dbReference type="Proteomes" id="UP000006727">
    <property type="component" value="Chromosome 8"/>
</dbReference>
<evidence type="ECO:0000256" key="2">
    <source>
        <dbReference type="ARBA" id="ARBA00005184"/>
    </source>
</evidence>
<dbReference type="InterPro" id="IPR000070">
    <property type="entry name" value="Pectinesterase_cat"/>
</dbReference>
<dbReference type="GO" id="GO:0046910">
    <property type="term" value="F:pectinesterase inhibitor activity"/>
    <property type="evidence" value="ECO:0000318"/>
    <property type="project" value="GO_Central"/>
</dbReference>
<protein>
    <recommendedName>
        <fullName evidence="5 10">Pectinesterase</fullName>
        <ecNumber evidence="5 10">3.1.1.11</ecNumber>
    </recommendedName>
</protein>
<comment type="similarity">
    <text evidence="3">In the N-terminal section; belongs to the PMEI family.</text>
</comment>
<dbReference type="EnsemblPlants" id="Pp3c8_3840V3.1">
    <property type="protein sequence ID" value="Pp3c8_3840V3.1"/>
    <property type="gene ID" value="Pp3c8_3840"/>
</dbReference>
<dbReference type="STRING" id="3218.A0A2K1K626"/>
<keyword evidence="14" id="KW-1185">Reference proteome</keyword>
<reference evidence="13" key="3">
    <citation type="submission" date="2020-12" db="UniProtKB">
        <authorList>
            <consortium name="EnsemblPlants"/>
        </authorList>
    </citation>
    <scope>IDENTIFICATION</scope>
</reference>
<dbReference type="PROSITE" id="PS00800">
    <property type="entry name" value="PECTINESTERASE_1"/>
    <property type="match status" value="1"/>
</dbReference>
<evidence type="ECO:0000256" key="8">
    <source>
        <dbReference type="ARBA" id="ARBA00023085"/>
    </source>
</evidence>
<evidence type="ECO:0000259" key="11">
    <source>
        <dbReference type="SMART" id="SM00856"/>
    </source>
</evidence>
<dbReference type="GO" id="GO:0045490">
    <property type="term" value="P:pectin catabolic process"/>
    <property type="evidence" value="ECO:0007669"/>
    <property type="project" value="UniProtKB-UniRule"/>
</dbReference>
<accession>A0A2K1K626</accession>
<feature type="active site" evidence="9">
    <location>
        <position position="374"/>
    </location>
</feature>
<comment type="similarity">
    <text evidence="4">In the C-terminal section; belongs to the pectinesterase family.</text>
</comment>
<dbReference type="EC" id="3.1.1.11" evidence="5 10"/>
<dbReference type="EMBL" id="ABEU02000008">
    <property type="protein sequence ID" value="PNR49233.1"/>
    <property type="molecule type" value="Genomic_DNA"/>
</dbReference>
<gene>
    <name evidence="12" type="ORF">PHYPA_011129</name>
</gene>
<dbReference type="SUPFAM" id="SSF51126">
    <property type="entry name" value="Pectin lyase-like"/>
    <property type="match status" value="1"/>
</dbReference>
<proteinExistence type="inferred from homology"/>
<evidence type="ECO:0000313" key="14">
    <source>
        <dbReference type="Proteomes" id="UP000006727"/>
    </source>
</evidence>
<sequence length="567" mass="62273">MLGNLRISRELQEDANINDGSIHQSAPQPSSVTAACAATQHPDSCSDTLKNSTHSDAKIYTSTTVAAASSGIEETRLSVKNSETPENAPAVEVCEDTLNSALAVLEAVLEELKTVDAASFDEIKTRVTAAMEFHTTCMDALEEVGGPISTSVQLSTERAKQLFSVALSFVNAYASFGNDFLAWAKSSGLDLTQFNLHRRRLFPLTALHGPTAPPAPNQACKRHYKVTVAWNGSGDFKTITEAVNKAPTKSETLYVMYIKAGTYNEQVILKTSHFNIMFLGDGATQTIITGRLIVASGVTAYKSATLIVEGQGILAKGIQVCNTAGSKGRQAVAMRVSADQAAFYQCTFDGYPDTLYVHNHRQFYRDCTVLGTIDFIFGNAAAAIQNCRITAKKSTMEGQTNVYTAQGKMDRGSELHIPELHIQCNSFQSCTFDATSELPKSYKTYKTFLGRPWKEYFTTVLLRSKIRAHVDPKGWMPWNASDYRLETSFFAEFESKGPGALPNSGVPWLKQIKTLKEANRYQANKFIQGHTWVPLTKFPYPSAPLKYTSDFKPLSLIPFSSDRSPDE</sequence>
<evidence type="ECO:0000256" key="7">
    <source>
        <dbReference type="ARBA" id="ARBA00022801"/>
    </source>
</evidence>
<evidence type="ECO:0000256" key="5">
    <source>
        <dbReference type="ARBA" id="ARBA00013229"/>
    </source>
</evidence>
<dbReference type="GO" id="GO:0030599">
    <property type="term" value="F:pectinesterase activity"/>
    <property type="evidence" value="ECO:0000318"/>
    <property type="project" value="GO_Central"/>
</dbReference>
<evidence type="ECO:0000256" key="3">
    <source>
        <dbReference type="ARBA" id="ARBA00006027"/>
    </source>
</evidence>
<comment type="pathway">
    <text evidence="2 10">Glycan metabolism; pectin degradation; 2-dehydro-3-deoxy-D-gluconate from pectin: step 1/5.</text>
</comment>
<keyword evidence="10" id="KW-0964">Secreted</keyword>
<dbReference type="InterPro" id="IPR006501">
    <property type="entry name" value="Pectinesterase_inhib_dom"/>
</dbReference>
<dbReference type="InterPro" id="IPR011050">
    <property type="entry name" value="Pectin_lyase_fold/virulence"/>
</dbReference>
<dbReference type="PANTHER" id="PTHR31707">
    <property type="entry name" value="PECTINESTERASE"/>
    <property type="match status" value="1"/>
</dbReference>
<reference evidence="12 14" key="2">
    <citation type="journal article" date="2018" name="Plant J.">
        <title>The Physcomitrella patens chromosome-scale assembly reveals moss genome structure and evolution.</title>
        <authorList>
            <person name="Lang D."/>
            <person name="Ullrich K.K."/>
            <person name="Murat F."/>
            <person name="Fuchs J."/>
            <person name="Jenkins J."/>
            <person name="Haas F.B."/>
            <person name="Piednoel M."/>
            <person name="Gundlach H."/>
            <person name="Van Bel M."/>
            <person name="Meyberg R."/>
            <person name="Vives C."/>
            <person name="Morata J."/>
            <person name="Symeonidi A."/>
            <person name="Hiss M."/>
            <person name="Muchero W."/>
            <person name="Kamisugi Y."/>
            <person name="Saleh O."/>
            <person name="Blanc G."/>
            <person name="Decker E.L."/>
            <person name="van Gessel N."/>
            <person name="Grimwood J."/>
            <person name="Hayes R.D."/>
            <person name="Graham S.W."/>
            <person name="Gunter L.E."/>
            <person name="McDaniel S.F."/>
            <person name="Hoernstein S.N.W."/>
            <person name="Larsson A."/>
            <person name="Li F.W."/>
            <person name="Perroud P.F."/>
            <person name="Phillips J."/>
            <person name="Ranjan P."/>
            <person name="Rokshar D.S."/>
            <person name="Rothfels C.J."/>
            <person name="Schneider L."/>
            <person name="Shu S."/>
            <person name="Stevenson D.W."/>
            <person name="Thummler F."/>
            <person name="Tillich M."/>
            <person name="Villarreal Aguilar J.C."/>
            <person name="Widiez T."/>
            <person name="Wong G.K."/>
            <person name="Wymore A."/>
            <person name="Zhang Y."/>
            <person name="Zimmer A.D."/>
            <person name="Quatrano R.S."/>
            <person name="Mayer K.F.X."/>
            <person name="Goodstein D."/>
            <person name="Casacuberta J.M."/>
            <person name="Vandepoele K."/>
            <person name="Reski R."/>
            <person name="Cuming A.C."/>
            <person name="Tuskan G.A."/>
            <person name="Maumus F."/>
            <person name="Salse J."/>
            <person name="Schmutz J."/>
            <person name="Rensing S.A."/>
        </authorList>
    </citation>
    <scope>NUCLEOTIDE SEQUENCE [LARGE SCALE GENOMIC DNA]</scope>
    <source>
        <strain evidence="13 14">cv. Gransden 2004</strain>
    </source>
</reference>
<dbReference type="SUPFAM" id="SSF101148">
    <property type="entry name" value="Plant invertase/pectin methylesterase inhibitor"/>
    <property type="match status" value="1"/>
</dbReference>
<evidence type="ECO:0000256" key="9">
    <source>
        <dbReference type="PROSITE-ProRule" id="PRU10040"/>
    </source>
</evidence>
<dbReference type="InParanoid" id="A0A2K1K626"/>
<dbReference type="GO" id="GO:0042545">
    <property type="term" value="P:cell wall modification"/>
    <property type="evidence" value="ECO:0007669"/>
    <property type="project" value="UniProtKB-UniRule"/>
</dbReference>